<accession>W6TGH2</accession>
<dbReference type="Pfam" id="PF18912">
    <property type="entry name" value="DZR_2"/>
    <property type="match status" value="1"/>
</dbReference>
<dbReference type="InterPro" id="IPR000836">
    <property type="entry name" value="PRTase_dom"/>
</dbReference>
<dbReference type="PANTHER" id="PTHR47505:SF1">
    <property type="entry name" value="DNA UTILIZATION PROTEIN YHGH"/>
    <property type="match status" value="1"/>
</dbReference>
<dbReference type="STRING" id="1399147.P618_200863"/>
<dbReference type="SUPFAM" id="SSF53271">
    <property type="entry name" value="PRTase-like"/>
    <property type="match status" value="1"/>
</dbReference>
<dbReference type="CDD" id="cd06223">
    <property type="entry name" value="PRTases_typeI"/>
    <property type="match status" value="1"/>
</dbReference>
<evidence type="ECO:0000259" key="2">
    <source>
        <dbReference type="Pfam" id="PF18912"/>
    </source>
</evidence>
<feature type="domain" description="Double zinc ribbon" evidence="2">
    <location>
        <begin position="4"/>
        <end position="57"/>
    </location>
</feature>
<evidence type="ECO:0000256" key="1">
    <source>
        <dbReference type="ARBA" id="ARBA00008007"/>
    </source>
</evidence>
<sequence length="245" mass="28351">MIGYIFPFRCPLCGINIESLGLCQKCWMGTEFISAPICEICGDPLEYRIKNNMCDVCYASPEPLLRHRSVWRYGSFVKQMIFKFKHSHQIWLTEFFGYQMLRLLLTHYPQTTLFIPVPLHRKRLIKRGFNQALLLARWLSQRTGIPCDYTSLIRVKDTDSQGIKNASERKLNVSQAFEYTPKFFHFSANILLIDDVYTTGATLKSCTTALNNKKVEKVSGITLSKAVIEENIQKNQKELSEESYL</sequence>
<organism evidence="3 4">
    <name type="scientific">Holospora obtusa F1</name>
    <dbReference type="NCBI Taxonomy" id="1399147"/>
    <lineage>
        <taxon>Bacteria</taxon>
        <taxon>Pseudomonadati</taxon>
        <taxon>Pseudomonadota</taxon>
        <taxon>Alphaproteobacteria</taxon>
        <taxon>Holosporales</taxon>
        <taxon>Holosporaceae</taxon>
        <taxon>Holospora</taxon>
    </lineage>
</organism>
<comment type="caution">
    <text evidence="3">The sequence shown here is derived from an EMBL/GenBank/DDBJ whole genome shotgun (WGS) entry which is preliminary data.</text>
</comment>
<dbReference type="OrthoDB" id="9779910at2"/>
<keyword evidence="4" id="KW-1185">Reference proteome</keyword>
<reference evidence="3 4" key="1">
    <citation type="journal article" date="2014" name="FEMS Microbiol. Lett.">
        <title>Draft genome sequences of three Holospora species (Holospora obtusa, Holospora undulata, and Holospora elegans), endonuclear symbiotic bacteria of the ciliate Paramecium caudatum.</title>
        <authorList>
            <person name="Dohra H."/>
            <person name="Tanaka K."/>
            <person name="Suzuki T."/>
            <person name="Fujishima M."/>
            <person name="Suzuki H."/>
        </authorList>
    </citation>
    <scope>NUCLEOTIDE SEQUENCE [LARGE SCALE GENOMIC DNA]</scope>
    <source>
        <strain evidence="3 4">F1</strain>
    </source>
</reference>
<dbReference type="eggNOG" id="COG1040">
    <property type="taxonomic scope" value="Bacteria"/>
</dbReference>
<comment type="similarity">
    <text evidence="1">Belongs to the ComF/GntX family.</text>
</comment>
<dbReference type="InterPro" id="IPR044005">
    <property type="entry name" value="DZR_2"/>
</dbReference>
<gene>
    <name evidence="3" type="ORF">P618_200863</name>
</gene>
<proteinExistence type="inferred from homology"/>
<protein>
    <submittedName>
        <fullName evidence="3">Competence protein F</fullName>
    </submittedName>
</protein>
<dbReference type="EMBL" id="AWTR02000074">
    <property type="protein sequence ID" value="ETZ06965.1"/>
    <property type="molecule type" value="Genomic_DNA"/>
</dbReference>
<dbReference type="Proteomes" id="UP000019112">
    <property type="component" value="Unassembled WGS sequence"/>
</dbReference>
<name>W6TGH2_HOLOB</name>
<dbReference type="RefSeq" id="WP_021827039.1">
    <property type="nucleotide sequence ID" value="NZ_AWTR02000074.1"/>
</dbReference>
<evidence type="ECO:0000313" key="4">
    <source>
        <dbReference type="Proteomes" id="UP000019112"/>
    </source>
</evidence>
<dbReference type="InterPro" id="IPR051910">
    <property type="entry name" value="ComF/GntX_DNA_util-trans"/>
</dbReference>
<dbReference type="Gene3D" id="3.40.50.2020">
    <property type="match status" value="1"/>
</dbReference>
<dbReference type="AlphaFoldDB" id="W6TGH2"/>
<dbReference type="InterPro" id="IPR029057">
    <property type="entry name" value="PRTase-like"/>
</dbReference>
<evidence type="ECO:0000313" key="3">
    <source>
        <dbReference type="EMBL" id="ETZ06965.1"/>
    </source>
</evidence>
<dbReference type="PANTHER" id="PTHR47505">
    <property type="entry name" value="DNA UTILIZATION PROTEIN YHGH"/>
    <property type="match status" value="1"/>
</dbReference>